<dbReference type="EMBL" id="OU503044">
    <property type="protein sequence ID" value="CAI9768114.1"/>
    <property type="molecule type" value="Genomic_DNA"/>
</dbReference>
<dbReference type="Proteomes" id="UP000834106">
    <property type="component" value="Chromosome 9"/>
</dbReference>
<evidence type="ECO:0000313" key="3">
    <source>
        <dbReference type="Proteomes" id="UP000834106"/>
    </source>
</evidence>
<sequence>MECCGVGGDKYFADKPSSPKKIRKLHPSPIIDSNFYTQALKVLSFHSPFDSEVSQTPLASILGANTIPSGVSQNSDSRKRQKKPHLGSEKKSLFSGRSRGCNIWVETEEYFCELNVDDVERLHKVSNVRYSGDEKFFFVPSLYNNDSVRTRYEVLLCSSLFLHCIIIQQMDLK</sequence>
<accession>A0AAD2DW48</accession>
<name>A0AAD2DW48_9LAMI</name>
<dbReference type="AlphaFoldDB" id="A0AAD2DW48"/>
<keyword evidence="3" id="KW-1185">Reference proteome</keyword>
<feature type="region of interest" description="Disordered" evidence="1">
    <location>
        <begin position="69"/>
        <end position="90"/>
    </location>
</feature>
<gene>
    <name evidence="2" type="ORF">FPE_LOCUS15544</name>
</gene>
<reference evidence="2" key="1">
    <citation type="submission" date="2023-05" db="EMBL/GenBank/DDBJ databases">
        <authorList>
            <person name="Huff M."/>
        </authorList>
    </citation>
    <scope>NUCLEOTIDE SEQUENCE</scope>
</reference>
<evidence type="ECO:0000313" key="2">
    <source>
        <dbReference type="EMBL" id="CAI9768114.1"/>
    </source>
</evidence>
<protein>
    <submittedName>
        <fullName evidence="2">Uncharacterized protein</fullName>
    </submittedName>
</protein>
<evidence type="ECO:0000256" key="1">
    <source>
        <dbReference type="SAM" id="MobiDB-lite"/>
    </source>
</evidence>
<proteinExistence type="predicted"/>
<organism evidence="2 3">
    <name type="scientific">Fraxinus pennsylvanica</name>
    <dbReference type="NCBI Taxonomy" id="56036"/>
    <lineage>
        <taxon>Eukaryota</taxon>
        <taxon>Viridiplantae</taxon>
        <taxon>Streptophyta</taxon>
        <taxon>Embryophyta</taxon>
        <taxon>Tracheophyta</taxon>
        <taxon>Spermatophyta</taxon>
        <taxon>Magnoliopsida</taxon>
        <taxon>eudicotyledons</taxon>
        <taxon>Gunneridae</taxon>
        <taxon>Pentapetalae</taxon>
        <taxon>asterids</taxon>
        <taxon>lamiids</taxon>
        <taxon>Lamiales</taxon>
        <taxon>Oleaceae</taxon>
        <taxon>Oleeae</taxon>
        <taxon>Fraxinus</taxon>
    </lineage>
</organism>